<sequence length="68" mass="7749">MSTRSEALNRILKPEHRQAGFSLDEDEDFLYLKRGDKVVAVWNANKATADIAVAEANRRMTEVREQEG</sequence>
<dbReference type="EMBL" id="CP141531">
    <property type="protein sequence ID" value="WRO06704.1"/>
    <property type="molecule type" value="Genomic_DNA"/>
</dbReference>
<organism evidence="1 2">
    <name type="scientific">Dehalococcoides mccartyi</name>
    <dbReference type="NCBI Taxonomy" id="61435"/>
    <lineage>
        <taxon>Bacteria</taxon>
        <taxon>Bacillati</taxon>
        <taxon>Chloroflexota</taxon>
        <taxon>Dehalococcoidia</taxon>
        <taxon>Dehalococcoidales</taxon>
        <taxon>Dehalococcoidaceae</taxon>
        <taxon>Dehalococcoides</taxon>
    </lineage>
</organism>
<reference evidence="1" key="1">
    <citation type="submission" date="2023-12" db="EMBL/GenBank/DDBJ databases">
        <title>Isolation of organohalide respiring bacteria Dehalococcoides mccartyi strain GPTCE1 in groundwater collected near a chemical plant in Suzhou, China.</title>
        <authorList>
            <person name="Liu G."/>
        </authorList>
    </citation>
    <scope>NUCLEOTIDE SEQUENCE</scope>
    <source>
        <strain evidence="1">GPTCE1</strain>
    </source>
</reference>
<name>A0AB38Z7Y9_9CHLR</name>
<dbReference type="RefSeq" id="WP_324664228.1">
    <property type="nucleotide sequence ID" value="NZ_CP141531.1"/>
</dbReference>
<proteinExistence type="predicted"/>
<gene>
    <name evidence="1" type="ORF">VLL09_04760</name>
</gene>
<evidence type="ECO:0000313" key="1">
    <source>
        <dbReference type="EMBL" id="WRO06704.1"/>
    </source>
</evidence>
<evidence type="ECO:0000313" key="2">
    <source>
        <dbReference type="Proteomes" id="UP001327986"/>
    </source>
</evidence>
<protein>
    <submittedName>
        <fullName evidence="1">Uncharacterized protein</fullName>
    </submittedName>
</protein>
<dbReference type="AlphaFoldDB" id="A0AB38Z7Y9"/>
<dbReference type="Proteomes" id="UP001327986">
    <property type="component" value="Chromosome"/>
</dbReference>
<accession>A0AB38Z7Y9</accession>